<dbReference type="AlphaFoldDB" id="A0A350P8R5"/>
<evidence type="ECO:0000313" key="1">
    <source>
        <dbReference type="EMBL" id="HAW77682.1"/>
    </source>
</evidence>
<gene>
    <name evidence="1" type="ORF">DCW74_18345</name>
</gene>
<dbReference type="EMBL" id="DNAN01000639">
    <property type="protein sequence ID" value="HAW77682.1"/>
    <property type="molecule type" value="Genomic_DNA"/>
</dbReference>
<comment type="caution">
    <text evidence="1">The sequence shown here is derived from an EMBL/GenBank/DDBJ whole genome shotgun (WGS) entry which is preliminary data.</text>
</comment>
<proteinExistence type="predicted"/>
<protein>
    <submittedName>
        <fullName evidence="1">Uncharacterized protein</fullName>
    </submittedName>
</protein>
<name>A0A350P8R5_9ALTE</name>
<dbReference type="Proteomes" id="UP000263517">
    <property type="component" value="Unassembled WGS sequence"/>
</dbReference>
<sequence length="279" mass="31012">MISDNVDKEAIEILRELFRTAERRILAVLSEPNLFSDEQTINAAQSVSARARIDSILRELGEETGSLIGEGALQVFEGVLRENIEAFPIDFTTDTAQAVEDVFNQQIKDIPSIFGRAAQDIRRGVIAATILGEPLDKTVESVQKVMNITENQATVLTNTTLISTEAASTVVMAEDTGVEMVYIYSGPDDQVTRPFCDFYGFKQGKVAYSRDALRELSKDPNQKKQPGGEAKDTAFFRGGWNCRHTWVPRPVDMALEDGYRIMNVSDVQELIRRGGSRLD</sequence>
<reference evidence="1 2" key="1">
    <citation type="journal article" date="2018" name="Nat. Biotechnol.">
        <title>A standardized bacterial taxonomy based on genome phylogeny substantially revises the tree of life.</title>
        <authorList>
            <person name="Parks D.H."/>
            <person name="Chuvochina M."/>
            <person name="Waite D.W."/>
            <person name="Rinke C."/>
            <person name="Skarshewski A."/>
            <person name="Chaumeil P.A."/>
            <person name="Hugenholtz P."/>
        </authorList>
    </citation>
    <scope>NUCLEOTIDE SEQUENCE [LARGE SCALE GENOMIC DNA]</scope>
    <source>
        <strain evidence="1">UBA11978</strain>
    </source>
</reference>
<accession>A0A350P8R5</accession>
<evidence type="ECO:0000313" key="2">
    <source>
        <dbReference type="Proteomes" id="UP000263517"/>
    </source>
</evidence>
<organism evidence="1 2">
    <name type="scientific">Alteromonas australica</name>
    <dbReference type="NCBI Taxonomy" id="589873"/>
    <lineage>
        <taxon>Bacteria</taxon>
        <taxon>Pseudomonadati</taxon>
        <taxon>Pseudomonadota</taxon>
        <taxon>Gammaproteobacteria</taxon>
        <taxon>Alteromonadales</taxon>
        <taxon>Alteromonadaceae</taxon>
        <taxon>Alteromonas/Salinimonas group</taxon>
        <taxon>Alteromonas</taxon>
    </lineage>
</organism>